<dbReference type="OrthoDB" id="947646at2"/>
<reference evidence="2 4" key="2">
    <citation type="submission" date="2019-03" db="EMBL/GenBank/DDBJ databases">
        <authorList>
            <person name="He R.-H."/>
        </authorList>
    </citation>
    <scope>NUCLEOTIDE SEQUENCE [LARGE SCALE GENOMIC DNA]</scope>
    <source>
        <strain evidence="2 4">DSM 19624</strain>
    </source>
</reference>
<dbReference type="EMBL" id="SOPX01000001">
    <property type="protein sequence ID" value="TFB33923.1"/>
    <property type="molecule type" value="Genomic_DNA"/>
</dbReference>
<sequence length="202" mass="22656">MKKLKNNLVPEQVIGSQMDVVEERKLNSLIQAQEFFSAAAKRLLLVNEWGKISGLSDFKIFAPDGTEAIRSAQKGDFIRIDIPGPGPLSGGGFDWVKIEEIGNEHDGDQEMISMRVRPCPSPFNQEEQTAHFLKDHATSTFTIRRDRITVWAEEHGRNEQANTDEGNLIDRARNLIVGFSAKLGLSYPQWKLLVKGLLDGRP</sequence>
<organism evidence="1 3">
    <name type="scientific">Pedobacter alluvionis</name>
    <dbReference type="NCBI Taxonomy" id="475253"/>
    <lineage>
        <taxon>Bacteria</taxon>
        <taxon>Pseudomonadati</taxon>
        <taxon>Bacteroidota</taxon>
        <taxon>Sphingobacteriia</taxon>
        <taxon>Sphingobacteriales</taxon>
        <taxon>Sphingobacteriaceae</taxon>
        <taxon>Pedobacter</taxon>
    </lineage>
</organism>
<dbReference type="Proteomes" id="UP000273898">
    <property type="component" value="Unassembled WGS sequence"/>
</dbReference>
<accession>A0A497Y1R4</accession>
<reference evidence="1 3" key="1">
    <citation type="submission" date="2018-10" db="EMBL/GenBank/DDBJ databases">
        <title>Genomic Encyclopedia of Archaeal and Bacterial Type Strains, Phase II (KMG-II): from individual species to whole genera.</title>
        <authorList>
            <person name="Goeker M."/>
        </authorList>
    </citation>
    <scope>NUCLEOTIDE SEQUENCE [LARGE SCALE GENOMIC DNA]</scope>
    <source>
        <strain evidence="1 3">DSM 19624</strain>
    </source>
</reference>
<keyword evidence="4" id="KW-1185">Reference proteome</keyword>
<dbReference type="Proteomes" id="UP000297429">
    <property type="component" value="Unassembled WGS sequence"/>
</dbReference>
<evidence type="ECO:0000313" key="2">
    <source>
        <dbReference type="EMBL" id="TFB33923.1"/>
    </source>
</evidence>
<protein>
    <submittedName>
        <fullName evidence="1">Uncharacterized protein</fullName>
    </submittedName>
</protein>
<dbReference type="RefSeq" id="WP_121283662.1">
    <property type="nucleotide sequence ID" value="NZ_RCCK01000011.1"/>
</dbReference>
<gene>
    <name evidence="1" type="ORF">BCL90_1855</name>
    <name evidence="2" type="ORF">E3V97_07725</name>
</gene>
<evidence type="ECO:0000313" key="1">
    <source>
        <dbReference type="EMBL" id="RLJ76811.1"/>
    </source>
</evidence>
<name>A0A497Y1R4_9SPHI</name>
<proteinExistence type="predicted"/>
<dbReference type="AlphaFoldDB" id="A0A497Y1R4"/>
<evidence type="ECO:0000313" key="3">
    <source>
        <dbReference type="Proteomes" id="UP000273898"/>
    </source>
</evidence>
<evidence type="ECO:0000313" key="4">
    <source>
        <dbReference type="Proteomes" id="UP000297429"/>
    </source>
</evidence>
<dbReference type="EMBL" id="RCCK01000011">
    <property type="protein sequence ID" value="RLJ76811.1"/>
    <property type="molecule type" value="Genomic_DNA"/>
</dbReference>
<comment type="caution">
    <text evidence="1">The sequence shown here is derived from an EMBL/GenBank/DDBJ whole genome shotgun (WGS) entry which is preliminary data.</text>
</comment>